<evidence type="ECO:0000313" key="1">
    <source>
        <dbReference type="EMBL" id="CAH0365705.1"/>
    </source>
</evidence>
<reference evidence="1" key="1">
    <citation type="submission" date="2021-11" db="EMBL/GenBank/DDBJ databases">
        <authorList>
            <consortium name="Genoscope - CEA"/>
            <person name="William W."/>
        </authorList>
    </citation>
    <scope>NUCLEOTIDE SEQUENCE</scope>
</reference>
<keyword evidence="2" id="KW-1185">Reference proteome</keyword>
<protein>
    <submittedName>
        <fullName evidence="1">Uncharacterized protein</fullName>
    </submittedName>
</protein>
<comment type="caution">
    <text evidence="1">The sequence shown here is derived from an EMBL/GenBank/DDBJ whole genome shotgun (WGS) entry which is preliminary data.</text>
</comment>
<accession>A0A8J2S7X7</accession>
<name>A0A8J2S7X7_9STRA</name>
<gene>
    <name evidence="1" type="ORF">PECAL_1P21560</name>
</gene>
<dbReference type="Proteomes" id="UP000789595">
    <property type="component" value="Unassembled WGS sequence"/>
</dbReference>
<dbReference type="EMBL" id="CAKKNE010000001">
    <property type="protein sequence ID" value="CAH0365705.1"/>
    <property type="molecule type" value="Genomic_DNA"/>
</dbReference>
<proteinExistence type="predicted"/>
<evidence type="ECO:0000313" key="2">
    <source>
        <dbReference type="Proteomes" id="UP000789595"/>
    </source>
</evidence>
<dbReference type="AlphaFoldDB" id="A0A8J2S7X7"/>
<sequence>MCSITPPSTPPRSPSPVEATLIDALPESPTAAVPVRSEATPEPVRPIRRSVALRLRYKECNGDLAGGSFVELAKTLADGLTFSDRVQFARVVTQPLLVEAEAIIARRSFPRGGPLRRRRRGKTYRDITRELSPIVLRANGQLVEHGLFLRLTIVQVHGWLNALDVTVEDLAALATRSGGAATVCVAPATGDDAPVAAAAALDDSLCSGIVVAVPAAPAVSALAGRAPESSPWFVRRRGVVVTVPAGAVAGSRAIVSLPDDGSARHATVTIAFPPGLSTGQELTVALEV</sequence>
<organism evidence="1 2">
    <name type="scientific">Pelagomonas calceolata</name>
    <dbReference type="NCBI Taxonomy" id="35677"/>
    <lineage>
        <taxon>Eukaryota</taxon>
        <taxon>Sar</taxon>
        <taxon>Stramenopiles</taxon>
        <taxon>Ochrophyta</taxon>
        <taxon>Pelagophyceae</taxon>
        <taxon>Pelagomonadales</taxon>
        <taxon>Pelagomonadaceae</taxon>
        <taxon>Pelagomonas</taxon>
    </lineage>
</organism>